<dbReference type="CDD" id="cd09912">
    <property type="entry name" value="DLP_2"/>
    <property type="match status" value="1"/>
</dbReference>
<accession>A0A7C4RMP9</accession>
<protein>
    <recommendedName>
        <fullName evidence="1">Dynamin N-terminal domain-containing protein</fullName>
    </recommendedName>
</protein>
<dbReference type="EMBL" id="DSUH01000015">
    <property type="protein sequence ID" value="HGU31348.1"/>
    <property type="molecule type" value="Genomic_DNA"/>
</dbReference>
<name>A0A7C4RMP9_9BACT</name>
<proteinExistence type="predicted"/>
<gene>
    <name evidence="2" type="ORF">ENS29_00660</name>
</gene>
<dbReference type="Pfam" id="PF00350">
    <property type="entry name" value="Dynamin_N"/>
    <property type="match status" value="2"/>
</dbReference>
<dbReference type="AlphaFoldDB" id="A0A7C4RMP9"/>
<dbReference type="SUPFAM" id="SSF52540">
    <property type="entry name" value="P-loop containing nucleoside triphosphate hydrolases"/>
    <property type="match status" value="1"/>
</dbReference>
<sequence length="559" mass="64185">MIDRQLLGEDIQRRRASVRQLLQRCMKLAEVLSDNDSLQLLVQRLSLLETAAMFVVVGEVKSGKSSFINALFRESICEVAADPCTANIQELVYGNEYRKTVLGNHWERVHLPQEVLREITIVDTPGTNSILREHQAITERYLPQSDVVIFVFPARNPYTHTAWELLSLVRSEWHRKTVFVLQQADLVTQSELALHRERVVQYARQRHVQEPIIFAVSAKREMEGAADSGFAEFREFLRKTVESGEVWRIKWQGTLGVVRHVTESIRKRMEGERQALLSDRDFFSALLSRVSSRRQKGEAFREMVVDRLSSVYDRLSRRLENDIVEALEVGNLLRRSLPFSRDHGFRTWMSEVQKRFEEDLRREIEAESLRVAQEIVEGMRAMFQDMMEAIARRQQSDITLFEPLHSDRMGVLDRLRDQLERLNTADAVYAHVSAGSNIGKLTLAGGGLAVMGAVVLVSTHMIAFDVTGGVLASLGTLMMVLTMGWKRGAILREIVRRLEQARAEFRERLDGEIAQMLDKVFLEVEHRLKEPLHQVETRLQRLSSWIEEAAAIEKEAEEA</sequence>
<dbReference type="InterPro" id="IPR051943">
    <property type="entry name" value="TRAFAC_Dynamin-like_GTPase"/>
</dbReference>
<feature type="domain" description="Dynamin N-terminal" evidence="1">
    <location>
        <begin position="55"/>
        <end position="99"/>
    </location>
</feature>
<dbReference type="Gene3D" id="3.40.50.300">
    <property type="entry name" value="P-loop containing nucleotide triphosphate hydrolases"/>
    <property type="match status" value="1"/>
</dbReference>
<dbReference type="PANTHER" id="PTHR43681:SF1">
    <property type="entry name" value="SARCALUMENIN"/>
    <property type="match status" value="1"/>
</dbReference>
<reference evidence="2" key="1">
    <citation type="journal article" date="2020" name="mSystems">
        <title>Genome- and Community-Level Interaction Insights into Carbon Utilization and Element Cycling Functions of Hydrothermarchaeota in Hydrothermal Sediment.</title>
        <authorList>
            <person name="Zhou Z."/>
            <person name="Liu Y."/>
            <person name="Xu W."/>
            <person name="Pan J."/>
            <person name="Luo Z.H."/>
            <person name="Li M."/>
        </authorList>
    </citation>
    <scope>NUCLEOTIDE SEQUENCE [LARGE SCALE GENOMIC DNA]</scope>
    <source>
        <strain evidence="2">SpSt-477</strain>
    </source>
</reference>
<evidence type="ECO:0000259" key="1">
    <source>
        <dbReference type="Pfam" id="PF00350"/>
    </source>
</evidence>
<dbReference type="InterPro" id="IPR027417">
    <property type="entry name" value="P-loop_NTPase"/>
</dbReference>
<evidence type="ECO:0000313" key="2">
    <source>
        <dbReference type="EMBL" id="HGU31348.1"/>
    </source>
</evidence>
<comment type="caution">
    <text evidence="2">The sequence shown here is derived from an EMBL/GenBank/DDBJ whole genome shotgun (WGS) entry which is preliminary data.</text>
</comment>
<dbReference type="InterPro" id="IPR045063">
    <property type="entry name" value="Dynamin_N"/>
</dbReference>
<feature type="domain" description="Dynamin N-terminal" evidence="1">
    <location>
        <begin position="113"/>
        <end position="183"/>
    </location>
</feature>
<dbReference type="PANTHER" id="PTHR43681">
    <property type="entry name" value="TRANSMEMBRANE GTPASE FZO"/>
    <property type="match status" value="1"/>
</dbReference>
<organism evidence="2">
    <name type="scientific">Desulfatirhabdium butyrativorans</name>
    <dbReference type="NCBI Taxonomy" id="340467"/>
    <lineage>
        <taxon>Bacteria</taxon>
        <taxon>Pseudomonadati</taxon>
        <taxon>Thermodesulfobacteriota</taxon>
        <taxon>Desulfobacteria</taxon>
        <taxon>Desulfobacterales</taxon>
        <taxon>Desulfatirhabdiaceae</taxon>
        <taxon>Desulfatirhabdium</taxon>
    </lineage>
</organism>